<proteinExistence type="predicted"/>
<name>A0ABD3FLR1_9STRA</name>
<sequence>MARLAVVERVSPLEEADFVWPSEQEIRTLQQDARAEDHTGAQWNEERLVMTPAGQVWILTSAGELHQRLCVIAHAGASGQLRH</sequence>
<evidence type="ECO:0000313" key="2">
    <source>
        <dbReference type="Proteomes" id="UP001632037"/>
    </source>
</evidence>
<reference evidence="1 2" key="1">
    <citation type="submission" date="2024-09" db="EMBL/GenBank/DDBJ databases">
        <title>Genome sequencing and assembly of Phytophthora oleae, isolate VK10A, causative agent of rot of olive drupes.</title>
        <authorList>
            <person name="Conti Taguali S."/>
            <person name="Riolo M."/>
            <person name="La Spada F."/>
            <person name="Cacciola S.O."/>
            <person name="Dionisio G."/>
        </authorList>
    </citation>
    <scope>NUCLEOTIDE SEQUENCE [LARGE SCALE GENOMIC DNA]</scope>
    <source>
        <strain evidence="1 2">VK10A</strain>
    </source>
</reference>
<keyword evidence="2" id="KW-1185">Reference proteome</keyword>
<gene>
    <name evidence="1" type="ORF">V7S43_008743</name>
</gene>
<comment type="caution">
    <text evidence="1">The sequence shown here is derived from an EMBL/GenBank/DDBJ whole genome shotgun (WGS) entry which is preliminary data.</text>
</comment>
<protein>
    <submittedName>
        <fullName evidence="1">Uncharacterized protein</fullName>
    </submittedName>
</protein>
<dbReference type="Proteomes" id="UP001632037">
    <property type="component" value="Unassembled WGS sequence"/>
</dbReference>
<dbReference type="AlphaFoldDB" id="A0ABD3FLR1"/>
<organism evidence="1 2">
    <name type="scientific">Phytophthora oleae</name>
    <dbReference type="NCBI Taxonomy" id="2107226"/>
    <lineage>
        <taxon>Eukaryota</taxon>
        <taxon>Sar</taxon>
        <taxon>Stramenopiles</taxon>
        <taxon>Oomycota</taxon>
        <taxon>Peronosporomycetes</taxon>
        <taxon>Peronosporales</taxon>
        <taxon>Peronosporaceae</taxon>
        <taxon>Phytophthora</taxon>
    </lineage>
</organism>
<accession>A0ABD3FLR1</accession>
<evidence type="ECO:0000313" key="1">
    <source>
        <dbReference type="EMBL" id="KAL3665944.1"/>
    </source>
</evidence>
<dbReference type="EMBL" id="JBIMZQ010000018">
    <property type="protein sequence ID" value="KAL3665944.1"/>
    <property type="molecule type" value="Genomic_DNA"/>
</dbReference>